<organism evidence="6 7">
    <name type="scientific">Bifidobacterium mellis</name>
    <dbReference type="NCBI Taxonomy" id="1293823"/>
    <lineage>
        <taxon>Bacteria</taxon>
        <taxon>Bacillati</taxon>
        <taxon>Actinomycetota</taxon>
        <taxon>Actinomycetes</taxon>
        <taxon>Bifidobacteriales</taxon>
        <taxon>Bifidobacteriaceae</taxon>
        <taxon>Bifidobacterium</taxon>
    </lineage>
</organism>
<reference evidence="6 7" key="1">
    <citation type="submission" date="2014-12" db="EMBL/GenBank/DDBJ databases">
        <title>Comparative genomics of the lactic acid bacteria isolated from the honey bee gut.</title>
        <authorList>
            <person name="Ellegaard K.M."/>
            <person name="Tamarit D."/>
            <person name="Javelind E."/>
            <person name="Olofsson T."/>
            <person name="Andersson S.G."/>
            <person name="Vasquez A."/>
        </authorList>
    </citation>
    <scope>NUCLEOTIDE SEQUENCE [LARGE SCALE GENOMIC DNA]</scope>
    <source>
        <strain evidence="6 7">Bin7</strain>
    </source>
</reference>
<feature type="domain" description="Lipoyl-binding" evidence="5">
    <location>
        <begin position="33"/>
        <end position="115"/>
    </location>
</feature>
<evidence type="ECO:0000313" key="7">
    <source>
        <dbReference type="Proteomes" id="UP000033567"/>
    </source>
</evidence>
<protein>
    <recommendedName>
        <fullName evidence="3">Glycine cleavage system H protein</fullName>
    </recommendedName>
</protein>
<dbReference type="EMBL" id="JWMF01000003">
    <property type="protein sequence ID" value="KJY52275.1"/>
    <property type="molecule type" value="Genomic_DNA"/>
</dbReference>
<dbReference type="InterPro" id="IPR017453">
    <property type="entry name" value="GCV_H_sub"/>
</dbReference>
<dbReference type="SUPFAM" id="SSF51230">
    <property type="entry name" value="Single hybrid motif"/>
    <property type="match status" value="1"/>
</dbReference>
<dbReference type="PROSITE" id="PS50968">
    <property type="entry name" value="BIOTINYL_LIPOYL"/>
    <property type="match status" value="1"/>
</dbReference>
<dbReference type="Pfam" id="PF01597">
    <property type="entry name" value="GCV_H"/>
    <property type="match status" value="1"/>
</dbReference>
<dbReference type="InterPro" id="IPR003016">
    <property type="entry name" value="2-oxoA_DH_lipoyl-BS"/>
</dbReference>
<evidence type="ECO:0000313" key="6">
    <source>
        <dbReference type="EMBL" id="KJY52275.1"/>
    </source>
</evidence>
<dbReference type="InterPro" id="IPR033753">
    <property type="entry name" value="GCV_H/Fam206"/>
</dbReference>
<dbReference type="CDD" id="cd06848">
    <property type="entry name" value="GCS_H"/>
    <property type="match status" value="1"/>
</dbReference>
<comment type="similarity">
    <text evidence="1 3">Belongs to the GcvH family.</text>
</comment>
<dbReference type="RefSeq" id="WP_045935082.1">
    <property type="nucleotide sequence ID" value="NZ_KQ033885.1"/>
</dbReference>
<comment type="caution">
    <text evidence="6">The sequence shown here is derived from an EMBL/GenBank/DDBJ whole genome shotgun (WGS) entry which is preliminary data.</text>
</comment>
<dbReference type="PANTHER" id="PTHR11715:SF3">
    <property type="entry name" value="GLYCINE CLEAVAGE SYSTEM H PROTEIN-RELATED"/>
    <property type="match status" value="1"/>
</dbReference>
<dbReference type="NCBIfam" id="NF002270">
    <property type="entry name" value="PRK01202.1"/>
    <property type="match status" value="1"/>
</dbReference>
<sequence length="137" mass="14914">MSDEHSDGTSRLDVPEHLRYSQDHVWIDPSQSPAPMGVTEYAADQLGDLVFLDLPETGTHVDAGDEVIELESSKAVEPVVCPVAGTIAYVNRAASDDPEVINSDPYGEGWIAKIDLEDDEPDLMSAEEYGQLLKSLN</sequence>
<dbReference type="PATRIC" id="fig|1684.5.peg.384"/>
<evidence type="ECO:0000259" key="5">
    <source>
        <dbReference type="PROSITE" id="PS50968"/>
    </source>
</evidence>
<accession>A0A0F4L0R1</accession>
<dbReference type="InterPro" id="IPR002930">
    <property type="entry name" value="GCV_H"/>
</dbReference>
<dbReference type="NCBIfam" id="TIGR00527">
    <property type="entry name" value="gcvH"/>
    <property type="match status" value="1"/>
</dbReference>
<dbReference type="OrthoDB" id="9796712at2"/>
<dbReference type="InterPro" id="IPR000089">
    <property type="entry name" value="Biotin_lipoyl"/>
</dbReference>
<dbReference type="HAMAP" id="MF_00272">
    <property type="entry name" value="GcvH"/>
    <property type="match status" value="1"/>
</dbReference>
<comment type="cofactor">
    <cofactor evidence="3">
        <name>(R)-lipoate</name>
        <dbReference type="ChEBI" id="CHEBI:83088"/>
    </cofactor>
    <text evidence="3">Binds 1 lipoyl cofactor covalently.</text>
</comment>
<evidence type="ECO:0000256" key="4">
    <source>
        <dbReference type="PIRSR" id="PIRSR617453-50"/>
    </source>
</evidence>
<evidence type="ECO:0000256" key="1">
    <source>
        <dbReference type="ARBA" id="ARBA00009249"/>
    </source>
</evidence>
<name>A0A0F4L0R1_9BIFI</name>
<proteinExistence type="inferred from homology"/>
<dbReference type="PROSITE" id="PS00189">
    <property type="entry name" value="LIPOYL"/>
    <property type="match status" value="1"/>
</dbReference>
<comment type="function">
    <text evidence="3">The glycine cleavage system catalyzes the degradation of glycine. The H protein shuttles the methylamine group of glycine from the P protein to the T protein.</text>
</comment>
<keyword evidence="2 3" id="KW-0450">Lipoyl</keyword>
<dbReference type="PANTHER" id="PTHR11715">
    <property type="entry name" value="GLYCINE CLEAVAGE SYSTEM H PROTEIN"/>
    <property type="match status" value="1"/>
</dbReference>
<feature type="modified residue" description="N6-lipoyllysine" evidence="3 4">
    <location>
        <position position="74"/>
    </location>
</feature>
<comment type="subunit">
    <text evidence="3">The glycine cleavage system is composed of four proteins: P, T, L and H.</text>
</comment>
<evidence type="ECO:0000256" key="2">
    <source>
        <dbReference type="ARBA" id="ARBA00022823"/>
    </source>
</evidence>
<dbReference type="Gene3D" id="2.40.50.100">
    <property type="match status" value="1"/>
</dbReference>
<keyword evidence="7" id="KW-1185">Reference proteome</keyword>
<dbReference type="InterPro" id="IPR011053">
    <property type="entry name" value="Single_hybrid_motif"/>
</dbReference>
<dbReference type="Proteomes" id="UP000033567">
    <property type="component" value="Unassembled WGS sequence"/>
</dbReference>
<gene>
    <name evidence="3 6" type="primary">gcvH</name>
    <name evidence="6" type="ORF">JF70_03660</name>
</gene>
<evidence type="ECO:0000256" key="3">
    <source>
        <dbReference type="HAMAP-Rule" id="MF_00272"/>
    </source>
</evidence>